<evidence type="ECO:0000313" key="5">
    <source>
        <dbReference type="Proteomes" id="UP000515152"/>
    </source>
</evidence>
<dbReference type="GeneID" id="122133757"/>
<feature type="region of interest" description="Disordered" evidence="2">
    <location>
        <begin position="11"/>
        <end position="30"/>
    </location>
</feature>
<keyword evidence="3" id="KW-1133">Transmembrane helix</keyword>
<keyword evidence="5" id="KW-1185">Reference proteome</keyword>
<sequence length="306" mass="35673">MEMTENILEEAQTYRVNGSPSDEDKSRDTNYDFSKDIKEAQSFKIFGFYKMAVVFLGLLCVLLSAVIVGLYIQTEGTRQFQLRYNNQTEEKDQQQMQYNNQTEEKDQLQMQYNKLNEEKGQLQMQYNKLNEEKGQLQMQYNKLNEEKSQLTAKFTTERDEIQRRLCKLESHDMKTIKQHAVDVTLDPDTASPYLTLSADGKQATLGPRREGVLKTSKRFWTNYCVQGKEGFSSGKFYYEVEVEITWYVGVVRESINRTHHITLSPGSGHWTQWEKMSTPKRVGIFVDYDAEPYHHLISPMISSQSP</sequence>
<feature type="coiled-coil region" evidence="1">
    <location>
        <begin position="84"/>
        <end position="160"/>
    </location>
</feature>
<organism evidence="5 6">
    <name type="scientific">Clupea harengus</name>
    <name type="common">Atlantic herring</name>
    <dbReference type="NCBI Taxonomy" id="7950"/>
    <lineage>
        <taxon>Eukaryota</taxon>
        <taxon>Metazoa</taxon>
        <taxon>Chordata</taxon>
        <taxon>Craniata</taxon>
        <taxon>Vertebrata</taxon>
        <taxon>Euteleostomi</taxon>
        <taxon>Actinopterygii</taxon>
        <taxon>Neopterygii</taxon>
        <taxon>Teleostei</taxon>
        <taxon>Clupei</taxon>
        <taxon>Clupeiformes</taxon>
        <taxon>Clupeoidei</taxon>
        <taxon>Clupeidae</taxon>
        <taxon>Clupea</taxon>
    </lineage>
</organism>
<dbReference type="InterPro" id="IPR006574">
    <property type="entry name" value="PRY"/>
</dbReference>
<dbReference type="Pfam" id="PF13765">
    <property type="entry name" value="PRY"/>
    <property type="match status" value="1"/>
</dbReference>
<dbReference type="RefSeq" id="XP_042566446.1">
    <property type="nucleotide sequence ID" value="XM_042710512.1"/>
</dbReference>
<reference evidence="6" key="1">
    <citation type="submission" date="2025-08" db="UniProtKB">
        <authorList>
            <consortium name="RefSeq"/>
        </authorList>
    </citation>
    <scope>IDENTIFICATION</scope>
</reference>
<proteinExistence type="predicted"/>
<dbReference type="KEGG" id="char:122133757"/>
<keyword evidence="3" id="KW-0472">Membrane</keyword>
<keyword evidence="1" id="KW-0175">Coiled coil</keyword>
<evidence type="ECO:0000313" key="6">
    <source>
        <dbReference type="RefSeq" id="XP_042566446.1"/>
    </source>
</evidence>
<feature type="transmembrane region" description="Helical" evidence="3">
    <location>
        <begin position="48"/>
        <end position="72"/>
    </location>
</feature>
<protein>
    <submittedName>
        <fullName evidence="6">Butyrophilin subfamily 2 member A2-like</fullName>
    </submittedName>
</protein>
<dbReference type="AlphaFoldDB" id="A0A8M1KQW1"/>
<accession>A0A8M1KQW1</accession>
<evidence type="ECO:0000259" key="4">
    <source>
        <dbReference type="PROSITE" id="PS50188"/>
    </source>
</evidence>
<dbReference type="InterPro" id="IPR050143">
    <property type="entry name" value="TRIM/RBCC"/>
</dbReference>
<dbReference type="PROSITE" id="PS50188">
    <property type="entry name" value="B302_SPRY"/>
    <property type="match status" value="1"/>
</dbReference>
<name>A0A8M1KQW1_CLUHA</name>
<dbReference type="Proteomes" id="UP000515152">
    <property type="component" value="Chromosome 18"/>
</dbReference>
<dbReference type="PANTHER" id="PTHR24103">
    <property type="entry name" value="E3 UBIQUITIN-PROTEIN LIGASE TRIM"/>
    <property type="match status" value="1"/>
</dbReference>
<evidence type="ECO:0000256" key="3">
    <source>
        <dbReference type="SAM" id="Phobius"/>
    </source>
</evidence>
<feature type="domain" description="B30.2/SPRY" evidence="4">
    <location>
        <begin position="163"/>
        <end position="306"/>
    </location>
</feature>
<keyword evidence="3" id="KW-0812">Transmembrane</keyword>
<gene>
    <name evidence="6" type="primary">LOC122133757</name>
</gene>
<dbReference type="OrthoDB" id="10255512at2759"/>
<evidence type="ECO:0000256" key="1">
    <source>
        <dbReference type="SAM" id="Coils"/>
    </source>
</evidence>
<dbReference type="SMART" id="SM00589">
    <property type="entry name" value="PRY"/>
    <property type="match status" value="1"/>
</dbReference>
<dbReference type="InterPro" id="IPR001870">
    <property type="entry name" value="B30.2/SPRY"/>
</dbReference>
<evidence type="ECO:0000256" key="2">
    <source>
        <dbReference type="SAM" id="MobiDB-lite"/>
    </source>
</evidence>